<evidence type="ECO:0000313" key="3">
    <source>
        <dbReference type="EMBL" id="CAI9919167.1"/>
    </source>
</evidence>
<evidence type="ECO:0000256" key="2">
    <source>
        <dbReference type="ARBA" id="ARBA00022737"/>
    </source>
</evidence>
<sequence length="540" mass="61815">MLTNNQNNDYYSINGFKKFIIECVGNKKFRAENTVLFQVDKIPQEATSVVIINCFMKTCNGLGFNTNITHMELVNNNIRNVQELAQMCKLDYLDLSGNSIDDVSPLKECLQIKVLKLANNKLTAVDVIRFLNLLQDLDIQNNFIETQEPLYSHRNFNVKWVSVQQITDGQTENEIYTTRMIVKYRDAVVTDKDGSQLIIQNDQELVSLGFLMQLKALKVYINSCHNVCFVEAPQNIILLGIFDSDIKSLHGIEKYQSLTSLTLRDDILNRISYNLDLISQLQQLQYLDIAQNSLEDINWVSKLNALTYINASQNSISQITGLACMKKLTYVDLSYNNIELICLGELTGLKELNISYNQIKLINNLGKLVNLEFLNISNNFITEIAVCLNMASLKELRTDNNAITDFSLILKHTNIQFSWLAKQHNSNLLFVPEDFILALKYKNNIKNLKNNNKILKIQNEPVLADLGFTKYLSLNQLDILNCKNINLEQKIYCKILHIKNSELQTIEGIQINEFSQLLLNSNNISSIQPLILWNSQLNFS</sequence>
<reference evidence="4 5" key="2">
    <citation type="submission" date="2024-07" db="EMBL/GenBank/DDBJ databases">
        <authorList>
            <person name="Akdeniz Z."/>
        </authorList>
    </citation>
    <scope>NUCLEOTIDE SEQUENCE [LARGE SCALE GENOMIC DNA]</scope>
</reference>
<evidence type="ECO:0000256" key="1">
    <source>
        <dbReference type="ARBA" id="ARBA00022614"/>
    </source>
</evidence>
<dbReference type="Proteomes" id="UP001642409">
    <property type="component" value="Unassembled WGS sequence"/>
</dbReference>
<gene>
    <name evidence="4" type="ORF">HINF_LOCUS4376</name>
    <name evidence="3" type="ORF">HINF_LOCUS6812</name>
</gene>
<dbReference type="AlphaFoldDB" id="A0AA86TLD0"/>
<dbReference type="InterPro" id="IPR052574">
    <property type="entry name" value="CDIRP"/>
</dbReference>
<reference evidence="3" key="1">
    <citation type="submission" date="2023-06" db="EMBL/GenBank/DDBJ databases">
        <authorList>
            <person name="Kurt Z."/>
        </authorList>
    </citation>
    <scope>NUCLEOTIDE SEQUENCE</scope>
</reference>
<comment type="caution">
    <text evidence="3">The sequence shown here is derived from an EMBL/GenBank/DDBJ whole genome shotgun (WGS) entry which is preliminary data.</text>
</comment>
<keyword evidence="5" id="KW-1185">Reference proteome</keyword>
<dbReference type="PROSITE" id="PS51450">
    <property type="entry name" value="LRR"/>
    <property type="match status" value="4"/>
</dbReference>
<name>A0AA86TLD0_9EUKA</name>
<dbReference type="SUPFAM" id="SSF52058">
    <property type="entry name" value="L domain-like"/>
    <property type="match status" value="1"/>
</dbReference>
<dbReference type="EMBL" id="CAXDID020000008">
    <property type="protein sequence ID" value="CAL5977592.1"/>
    <property type="molecule type" value="Genomic_DNA"/>
</dbReference>
<proteinExistence type="predicted"/>
<dbReference type="Gene3D" id="3.80.10.10">
    <property type="entry name" value="Ribonuclease Inhibitor"/>
    <property type="match status" value="2"/>
</dbReference>
<dbReference type="PANTHER" id="PTHR47566:SF1">
    <property type="entry name" value="PROTEIN NUD1"/>
    <property type="match status" value="1"/>
</dbReference>
<dbReference type="InterPro" id="IPR001611">
    <property type="entry name" value="Leu-rich_rpt"/>
</dbReference>
<keyword evidence="1" id="KW-0433">Leucine-rich repeat</keyword>
<evidence type="ECO:0000313" key="4">
    <source>
        <dbReference type="EMBL" id="CAL5977592.1"/>
    </source>
</evidence>
<dbReference type="InterPro" id="IPR025875">
    <property type="entry name" value="Leu-rich_rpt_4"/>
</dbReference>
<evidence type="ECO:0000313" key="5">
    <source>
        <dbReference type="Proteomes" id="UP001642409"/>
    </source>
</evidence>
<dbReference type="EMBL" id="CATOUU010000171">
    <property type="protein sequence ID" value="CAI9919167.1"/>
    <property type="molecule type" value="Genomic_DNA"/>
</dbReference>
<dbReference type="GO" id="GO:0035591">
    <property type="term" value="F:signaling adaptor activity"/>
    <property type="evidence" value="ECO:0007669"/>
    <property type="project" value="TreeGrafter"/>
</dbReference>
<dbReference type="InterPro" id="IPR032675">
    <property type="entry name" value="LRR_dom_sf"/>
</dbReference>
<dbReference type="Pfam" id="PF12799">
    <property type="entry name" value="LRR_4"/>
    <property type="match status" value="2"/>
</dbReference>
<dbReference type="SMART" id="SM00365">
    <property type="entry name" value="LRR_SD22"/>
    <property type="match status" value="6"/>
</dbReference>
<keyword evidence="2" id="KW-0677">Repeat</keyword>
<organism evidence="3">
    <name type="scientific">Hexamita inflata</name>
    <dbReference type="NCBI Taxonomy" id="28002"/>
    <lineage>
        <taxon>Eukaryota</taxon>
        <taxon>Metamonada</taxon>
        <taxon>Diplomonadida</taxon>
        <taxon>Hexamitidae</taxon>
        <taxon>Hexamitinae</taxon>
        <taxon>Hexamita</taxon>
    </lineage>
</organism>
<accession>A0AA86TLD0</accession>
<dbReference type="SUPFAM" id="SSF52075">
    <property type="entry name" value="Outer arm dynein light chain 1"/>
    <property type="match status" value="1"/>
</dbReference>
<dbReference type="PANTHER" id="PTHR47566">
    <property type="match status" value="1"/>
</dbReference>
<protein>
    <submittedName>
        <fullName evidence="3">Leucine-rich repeat domain-containing protein</fullName>
    </submittedName>
    <submittedName>
        <fullName evidence="4">Leucine-rich_repeat domain-containing protein</fullName>
    </submittedName>
</protein>